<keyword evidence="2" id="KW-1185">Reference proteome</keyword>
<evidence type="ECO:0000313" key="2">
    <source>
        <dbReference type="Proteomes" id="UP000182977"/>
    </source>
</evidence>
<protein>
    <submittedName>
        <fullName evidence="1">Uncharacterized protein</fullName>
    </submittedName>
</protein>
<reference evidence="2" key="1">
    <citation type="submission" date="2016-10" db="EMBL/GenBank/DDBJ databases">
        <authorList>
            <person name="Varghese N."/>
            <person name="Submissions S."/>
        </authorList>
    </citation>
    <scope>NUCLEOTIDE SEQUENCE [LARGE SCALE GENOMIC DNA]</scope>
    <source>
        <strain evidence="2">DSM 45079</strain>
    </source>
</reference>
<sequence length="111" mass="11577">MHVSKAQPRAASAHGYWKQVAGTCPSTANVDIFLQARFCTPAGCGWRTVASGSLNVRPGTGHGFRATAREACSSSATVGYRSFVDVDLPGIADPPGDTFSPAMNLPCYPSS</sequence>
<organism evidence="1 2">
    <name type="scientific">Jiangella alkaliphila</name>
    <dbReference type="NCBI Taxonomy" id="419479"/>
    <lineage>
        <taxon>Bacteria</taxon>
        <taxon>Bacillati</taxon>
        <taxon>Actinomycetota</taxon>
        <taxon>Actinomycetes</taxon>
        <taxon>Jiangellales</taxon>
        <taxon>Jiangellaceae</taxon>
        <taxon>Jiangella</taxon>
    </lineage>
</organism>
<name>A0A1H2KYE0_9ACTN</name>
<dbReference type="EMBL" id="LT629791">
    <property type="protein sequence ID" value="SDU73797.1"/>
    <property type="molecule type" value="Genomic_DNA"/>
</dbReference>
<proteinExistence type="predicted"/>
<evidence type="ECO:0000313" key="1">
    <source>
        <dbReference type="EMBL" id="SDU73797.1"/>
    </source>
</evidence>
<accession>A0A1H2KYE0</accession>
<gene>
    <name evidence="1" type="ORF">SAMN04488563_4610</name>
</gene>
<dbReference type="Proteomes" id="UP000182977">
    <property type="component" value="Chromosome I"/>
</dbReference>
<dbReference type="AlphaFoldDB" id="A0A1H2KYE0"/>